<comment type="caution">
    <text evidence="2">The sequence shown here is derived from an EMBL/GenBank/DDBJ whole genome shotgun (WGS) entry which is preliminary data.</text>
</comment>
<gene>
    <name evidence="2" type="ORF">WJX84_004267</name>
</gene>
<evidence type="ECO:0000313" key="2">
    <source>
        <dbReference type="EMBL" id="KAK9866263.1"/>
    </source>
</evidence>
<dbReference type="Proteomes" id="UP001485043">
    <property type="component" value="Unassembled WGS sequence"/>
</dbReference>
<feature type="region of interest" description="Disordered" evidence="1">
    <location>
        <begin position="186"/>
        <end position="207"/>
    </location>
</feature>
<dbReference type="AlphaFoldDB" id="A0AAW1TBT1"/>
<evidence type="ECO:0000256" key="1">
    <source>
        <dbReference type="SAM" id="MobiDB-lite"/>
    </source>
</evidence>
<accession>A0AAW1TBT1</accession>
<protein>
    <submittedName>
        <fullName evidence="2">Uncharacterized protein</fullName>
    </submittedName>
</protein>
<dbReference type="EMBL" id="JALJOV010000175">
    <property type="protein sequence ID" value="KAK9866263.1"/>
    <property type="molecule type" value="Genomic_DNA"/>
</dbReference>
<proteinExistence type="predicted"/>
<name>A0AAW1TBT1_9CHLO</name>
<reference evidence="2 3" key="1">
    <citation type="journal article" date="2024" name="Nat. Commun.">
        <title>Phylogenomics reveals the evolutionary origins of lichenization in chlorophyte algae.</title>
        <authorList>
            <person name="Puginier C."/>
            <person name="Libourel C."/>
            <person name="Otte J."/>
            <person name="Skaloud P."/>
            <person name="Haon M."/>
            <person name="Grisel S."/>
            <person name="Petersen M."/>
            <person name="Berrin J.G."/>
            <person name="Delaux P.M."/>
            <person name="Dal Grande F."/>
            <person name="Keller J."/>
        </authorList>
    </citation>
    <scope>NUCLEOTIDE SEQUENCE [LARGE SCALE GENOMIC DNA]</scope>
    <source>
        <strain evidence="2 3">SAG 2523</strain>
    </source>
</reference>
<evidence type="ECO:0000313" key="3">
    <source>
        <dbReference type="Proteomes" id="UP001485043"/>
    </source>
</evidence>
<keyword evidence="3" id="KW-1185">Reference proteome</keyword>
<organism evidence="2 3">
    <name type="scientific">Apatococcus fuscideae</name>
    <dbReference type="NCBI Taxonomy" id="2026836"/>
    <lineage>
        <taxon>Eukaryota</taxon>
        <taxon>Viridiplantae</taxon>
        <taxon>Chlorophyta</taxon>
        <taxon>core chlorophytes</taxon>
        <taxon>Trebouxiophyceae</taxon>
        <taxon>Chlorellales</taxon>
        <taxon>Chlorellaceae</taxon>
        <taxon>Apatococcus</taxon>
    </lineage>
</organism>
<sequence length="331" mass="34780">MTLRYADQASALLLATSAGIVGAFLLADDLHPCWCDSPPQHRVEDDSTSAVRLQARRVSTPPPSLLLLDVIDLQDHAAGSRAHSTTSPGGRVQLLPDPGLGERVFVSLPHAAFCLRLAWLPALAHAFLHNGKGLQDLPQLLPPALEELWRGTGSREVVSAAVIGDVLSGARLAVWDSQGRLQLLQPSHSASHPAVQRPRASSEGLSAEAVAEDGSVFEEAVRVKMAIKRTLFTTGSGSKKACFQAAGLFLEHAPSTGGSRGRGEAGRVGGRGIARPGMAMPGPAGGYQGAQGRHQATTCGIGISSCTRNRNTQAIFGLQLLRWTGKIVTVP</sequence>